<evidence type="ECO:0000313" key="2">
    <source>
        <dbReference type="EMBL" id="CRZ34786.1"/>
    </source>
</evidence>
<sequence length="481" mass="54069">MKKRILSLLLIVSLFLAMFSTGTALAQDSSQANLSQPVISDWALDDLIVGDQYGIYPIKWYYEVGINKPITPAQLRVLMAGIRLKLIKTDCVTNANDVKYSLKNKMTVKDVLETFYTLIKSYEFNKDIGIVEGEKAVDFMAKTGIFTGKEGELSLKDVCTIEQACVIATRLVTYIYEVLDAASKGFLWEINSGENTVYLLGSIHMATFDIYPISSKVLKAFKDSDVLCVEADILNAQDDILYLLLQYGYYTDGTTLKDHVPEEIYQKAVAAGAALGLTEEVVALMKPWYIYMAFSSYDTAVSLTEDEYLTSINLGIDTKFLTDAYLTGKPVIELEGLEFQIKMLSSFSDELQELLLESTLDSILESNQDSKTDNGEDIKLMLKYWHDGDVESFLETVAPSLMMSELPVISEEDKMALELFKEYKSKFITERDKGMAEKIDQFLKGEGSTTYFVVVGSLHYISDYSIIDILKDKGYEVNQIK</sequence>
<dbReference type="Pfam" id="PF01963">
    <property type="entry name" value="TraB_PrgY_gumN"/>
    <property type="match status" value="1"/>
</dbReference>
<evidence type="ECO:0000313" key="3">
    <source>
        <dbReference type="Proteomes" id="UP000236497"/>
    </source>
</evidence>
<proteinExistence type="predicted"/>
<dbReference type="RefSeq" id="WP_103202889.1">
    <property type="nucleotide sequence ID" value="NZ_CVTD020000016.1"/>
</dbReference>
<keyword evidence="1" id="KW-0732">Signal</keyword>
<dbReference type="Proteomes" id="UP000236497">
    <property type="component" value="Unassembled WGS sequence"/>
</dbReference>
<reference evidence="2 3" key="1">
    <citation type="submission" date="2015-06" db="EMBL/GenBank/DDBJ databases">
        <authorList>
            <person name="Wibberg Daniel"/>
        </authorList>
    </citation>
    <scope>NUCLEOTIDE SEQUENCE [LARGE SCALE GENOMIC DNA]</scope>
    <source>
        <strain evidence="2 3">T3/55T</strain>
    </source>
</reference>
<dbReference type="AlphaFoldDB" id="A0A0H5SIZ3"/>
<accession>A0A0H5SIZ3</accession>
<dbReference type="InterPro" id="IPR047111">
    <property type="entry name" value="YbaP-like"/>
</dbReference>
<dbReference type="EMBL" id="CVTD020000016">
    <property type="protein sequence ID" value="CRZ34786.1"/>
    <property type="molecule type" value="Genomic_DNA"/>
</dbReference>
<dbReference type="CDD" id="cd14789">
    <property type="entry name" value="Tiki"/>
    <property type="match status" value="1"/>
</dbReference>
<dbReference type="OrthoDB" id="357294at2"/>
<organism evidence="2 3">
    <name type="scientific">Herbinix hemicellulosilytica</name>
    <dbReference type="NCBI Taxonomy" id="1564487"/>
    <lineage>
        <taxon>Bacteria</taxon>
        <taxon>Bacillati</taxon>
        <taxon>Bacillota</taxon>
        <taxon>Clostridia</taxon>
        <taxon>Lachnospirales</taxon>
        <taxon>Lachnospiraceae</taxon>
        <taxon>Herbinix</taxon>
    </lineage>
</organism>
<gene>
    <name evidence="2" type="ORF">HHT355_1585</name>
</gene>
<feature type="signal peptide" evidence="1">
    <location>
        <begin position="1"/>
        <end position="26"/>
    </location>
</feature>
<evidence type="ECO:0000256" key="1">
    <source>
        <dbReference type="SAM" id="SignalP"/>
    </source>
</evidence>
<name>A0A0H5SIZ3_HERHM</name>
<dbReference type="PANTHER" id="PTHR40590">
    <property type="entry name" value="CYTOPLASMIC PROTEIN-RELATED"/>
    <property type="match status" value="1"/>
</dbReference>
<keyword evidence="3" id="KW-1185">Reference proteome</keyword>
<dbReference type="PANTHER" id="PTHR40590:SF1">
    <property type="entry name" value="CYTOPLASMIC PROTEIN"/>
    <property type="match status" value="1"/>
</dbReference>
<feature type="chain" id="PRO_5005223996" description="TraB/GumN family protein" evidence="1">
    <location>
        <begin position="27"/>
        <end position="481"/>
    </location>
</feature>
<protein>
    <recommendedName>
        <fullName evidence="4">TraB/GumN family protein</fullName>
    </recommendedName>
</protein>
<dbReference type="InterPro" id="IPR002816">
    <property type="entry name" value="TraB/PrgY/GumN_fam"/>
</dbReference>
<evidence type="ECO:0008006" key="4">
    <source>
        <dbReference type="Google" id="ProtNLM"/>
    </source>
</evidence>